<evidence type="ECO:0000313" key="8">
    <source>
        <dbReference type="Proteomes" id="UP000008963"/>
    </source>
</evidence>
<dbReference type="PANTHER" id="PTHR43531:SF11">
    <property type="entry name" value="METHYL-ACCEPTING CHEMOTAXIS PROTEIN 3"/>
    <property type="match status" value="1"/>
</dbReference>
<dbReference type="eggNOG" id="COG0840">
    <property type="taxonomic scope" value="Bacteria"/>
</dbReference>
<gene>
    <name evidence="7" type="ordered locus">BMS_1182</name>
</gene>
<dbReference type="InterPro" id="IPR004089">
    <property type="entry name" value="MCPsignal_dom"/>
</dbReference>
<evidence type="ECO:0000256" key="4">
    <source>
        <dbReference type="SAM" id="MobiDB-lite"/>
    </source>
</evidence>
<feature type="domain" description="Methyl-accepting transducer" evidence="6">
    <location>
        <begin position="453"/>
        <end position="725"/>
    </location>
</feature>
<evidence type="ECO:0000313" key="7">
    <source>
        <dbReference type="EMBL" id="CBW26060.1"/>
    </source>
</evidence>
<reference evidence="8" key="1">
    <citation type="journal article" date="2013" name="ISME J.">
        <title>A small predatory core genome in the divergent marine Bacteriovorax marinus SJ and the terrestrial Bdellovibrio bacteriovorus.</title>
        <authorList>
            <person name="Crossman L.C."/>
            <person name="Chen H."/>
            <person name="Cerdeno-Tarraga A.M."/>
            <person name="Brooks K."/>
            <person name="Quail M.A."/>
            <person name="Pineiro S.A."/>
            <person name="Hobley L."/>
            <person name="Sockett R.E."/>
            <person name="Bentley S.D."/>
            <person name="Parkhill J."/>
            <person name="Williams H.N."/>
            <person name="Stine O.C."/>
        </authorList>
    </citation>
    <scope>NUCLEOTIDE SEQUENCE [LARGE SCALE GENOMIC DNA]</scope>
    <source>
        <strain evidence="8">ATCC BAA-682 / DSM 15412 / SJ</strain>
    </source>
</reference>
<dbReference type="GO" id="GO:0004888">
    <property type="term" value="F:transmembrane signaling receptor activity"/>
    <property type="evidence" value="ECO:0007669"/>
    <property type="project" value="TreeGrafter"/>
</dbReference>
<accession>E1WYW3</accession>
<proteinExistence type="inferred from homology"/>
<dbReference type="STRING" id="862908.BMS_1182"/>
<sequence>MKKLSLKNKLILSFLIAGLVPATIIGVLSFKNSSKSLEVEIKEKLVAIRESKSFQVEDMITIMKTQVKDLAESGLTTGAYINLKEGYNLYSQEVYDADAYQAKLDLESYYTKGFIKDFNAKNTYQLDAKKISGTLSDNSLLLQRDFVLRNSHPIGEKYKQMSAGESSYSKAHSKFHADFLKYSKNYNYYDIFIVDAETNTIIYSTYKEGDFAANLSNELYKNSPISKAYFASLKNHDKAIITDIQKYWPSFNAPAQFVAHSIKLDGQIVGSLIFQVPVDKYNTITTGNFNWKNHGLGMTGENVILGSDLVERSISRSLHEDKLGFSKKLASINYNKDDLQFIETQGTTALAYKMGSENISNAVKAATPAVLYYTDMFNKEQIAAVQKINVDELSWFVISKISKEEAYESVVLLRNLMLTIVGVSAVVIILFSLTLSTTLANKITAIGVKLKDGASNVLGSSTSIAEGSTELSTTTDQLAASVQETSSSISEISAMVTRSSESAQKASKLSQESREKANQGKMSVAEVKRIIELIHQSNEDVVKGVDTNNEKIEDINKVIQEIADKTKVINDIVFQTKLLSFNASVEAARAGEQGKGFAVVAEEVGNLASMSGKAAADIGLLLEDSTQKVSHIVQSSKEQMERILVSAKKNVEDGIEKSSECESILDEVLNSFEVVDQSVTEIARSSGEQAQGVHEITQAIQEIDTATQQNSEVAGQSSVRAEELRAQSDILSNIVLDMEEIVHGTRDTKIIDKRKEKSRPSKREEKKKPDLKLLKKSVDTSSRKVEKVEERKVVERKEENIAPISKSAPKESTSNTALINGIPSADDDRFEDII</sequence>
<dbReference type="KEGG" id="bmx:BMS_1182"/>
<keyword evidence="1" id="KW-0145">Chemotaxis</keyword>
<dbReference type="OrthoDB" id="5288258at2"/>
<dbReference type="PROSITE" id="PS50111">
    <property type="entry name" value="CHEMOTAXIS_TRANSDUC_2"/>
    <property type="match status" value="1"/>
</dbReference>
<dbReference type="GO" id="GO:0006935">
    <property type="term" value="P:chemotaxis"/>
    <property type="evidence" value="ECO:0007669"/>
    <property type="project" value="UniProtKB-KW"/>
</dbReference>
<dbReference type="SUPFAM" id="SSF58104">
    <property type="entry name" value="Methyl-accepting chemotaxis protein (MCP) signaling domain"/>
    <property type="match status" value="1"/>
</dbReference>
<dbReference type="InterPro" id="IPR051310">
    <property type="entry name" value="MCP_chemotaxis"/>
</dbReference>
<name>E1WYW3_HALMS</name>
<feature type="transmembrane region" description="Helical" evidence="5">
    <location>
        <begin position="416"/>
        <end position="440"/>
    </location>
</feature>
<dbReference type="SMART" id="SM00283">
    <property type="entry name" value="MA"/>
    <property type="match status" value="1"/>
</dbReference>
<organism evidence="7 8">
    <name type="scientific">Halobacteriovorax marinus (strain ATCC BAA-682 / DSM 15412 / SJ)</name>
    <name type="common">Bacteriovorax marinus</name>
    <dbReference type="NCBI Taxonomy" id="862908"/>
    <lineage>
        <taxon>Bacteria</taxon>
        <taxon>Pseudomonadati</taxon>
        <taxon>Bdellovibrionota</taxon>
        <taxon>Bacteriovoracia</taxon>
        <taxon>Bacteriovoracales</taxon>
        <taxon>Halobacteriovoraceae</taxon>
        <taxon>Halobacteriovorax</taxon>
    </lineage>
</organism>
<dbReference type="EMBL" id="FQ312005">
    <property type="protein sequence ID" value="CBW26060.1"/>
    <property type="molecule type" value="Genomic_DNA"/>
</dbReference>
<dbReference type="RefSeq" id="WP_014243844.1">
    <property type="nucleotide sequence ID" value="NC_016620.1"/>
</dbReference>
<dbReference type="PANTHER" id="PTHR43531">
    <property type="entry name" value="PROTEIN ICFG"/>
    <property type="match status" value="1"/>
</dbReference>
<evidence type="ECO:0000256" key="1">
    <source>
        <dbReference type="ARBA" id="ARBA00022500"/>
    </source>
</evidence>
<dbReference type="GO" id="GO:0007165">
    <property type="term" value="P:signal transduction"/>
    <property type="evidence" value="ECO:0007669"/>
    <property type="project" value="UniProtKB-KW"/>
</dbReference>
<evidence type="ECO:0000259" key="6">
    <source>
        <dbReference type="PROSITE" id="PS50111"/>
    </source>
</evidence>
<dbReference type="AlphaFoldDB" id="E1WYW3"/>
<dbReference type="PATRIC" id="fig|862908.3.peg.1125"/>
<evidence type="ECO:0000256" key="3">
    <source>
        <dbReference type="PROSITE-ProRule" id="PRU00284"/>
    </source>
</evidence>
<feature type="compositionally biased region" description="Polar residues" evidence="4">
    <location>
        <begin position="497"/>
        <end position="510"/>
    </location>
</feature>
<feature type="compositionally biased region" description="Basic and acidic residues" evidence="4">
    <location>
        <begin position="751"/>
        <end position="800"/>
    </location>
</feature>
<keyword evidence="8" id="KW-1185">Reference proteome</keyword>
<comment type="similarity">
    <text evidence="2">Belongs to the methyl-accepting chemotaxis (MCP) protein family.</text>
</comment>
<protein>
    <submittedName>
        <fullName evidence="7">Methyl-accepting chemotaxis citrate transducer</fullName>
    </submittedName>
</protein>
<keyword evidence="5" id="KW-0812">Transmembrane</keyword>
<dbReference type="Pfam" id="PF00015">
    <property type="entry name" value="MCPsignal"/>
    <property type="match status" value="1"/>
</dbReference>
<dbReference type="HOGENOM" id="CLU_340341_0_0_7"/>
<feature type="region of interest" description="Disordered" evidence="4">
    <location>
        <begin position="751"/>
        <end position="834"/>
    </location>
</feature>
<feature type="region of interest" description="Disordered" evidence="4">
    <location>
        <begin position="497"/>
        <end position="521"/>
    </location>
</feature>
<keyword evidence="5" id="KW-1133">Transmembrane helix</keyword>
<dbReference type="GO" id="GO:0005886">
    <property type="term" value="C:plasma membrane"/>
    <property type="evidence" value="ECO:0007669"/>
    <property type="project" value="TreeGrafter"/>
</dbReference>
<dbReference type="Gene3D" id="1.10.287.950">
    <property type="entry name" value="Methyl-accepting chemotaxis protein"/>
    <property type="match status" value="1"/>
</dbReference>
<keyword evidence="5" id="KW-0472">Membrane</keyword>
<evidence type="ECO:0000256" key="5">
    <source>
        <dbReference type="SAM" id="Phobius"/>
    </source>
</evidence>
<evidence type="ECO:0000256" key="2">
    <source>
        <dbReference type="ARBA" id="ARBA00029447"/>
    </source>
</evidence>
<dbReference type="Proteomes" id="UP000008963">
    <property type="component" value="Chromosome"/>
</dbReference>
<keyword evidence="3" id="KW-0807">Transducer</keyword>